<organism evidence="2">
    <name type="scientific">Leptocylindrus danicus</name>
    <dbReference type="NCBI Taxonomy" id="163516"/>
    <lineage>
        <taxon>Eukaryota</taxon>
        <taxon>Sar</taxon>
        <taxon>Stramenopiles</taxon>
        <taxon>Ochrophyta</taxon>
        <taxon>Bacillariophyta</taxon>
        <taxon>Coscinodiscophyceae</taxon>
        <taxon>Chaetocerotophycidae</taxon>
        <taxon>Leptocylindrales</taxon>
        <taxon>Leptocylindraceae</taxon>
        <taxon>Leptocylindrus</taxon>
    </lineage>
</organism>
<reference evidence="2" key="1">
    <citation type="submission" date="2021-01" db="EMBL/GenBank/DDBJ databases">
        <authorList>
            <person name="Corre E."/>
            <person name="Pelletier E."/>
            <person name="Niang G."/>
            <person name="Scheremetjew M."/>
            <person name="Finn R."/>
            <person name="Kale V."/>
            <person name="Holt S."/>
            <person name="Cochrane G."/>
            <person name="Meng A."/>
            <person name="Brown T."/>
            <person name="Cohen L."/>
        </authorList>
    </citation>
    <scope>NUCLEOTIDE SEQUENCE</scope>
    <source>
        <strain evidence="2">B650</strain>
    </source>
</reference>
<gene>
    <name evidence="2" type="ORF">LDAN0321_LOCUS18167</name>
    <name evidence="3" type="ORF">LDAN0321_LOCUS18168</name>
</gene>
<evidence type="ECO:0000313" key="2">
    <source>
        <dbReference type="EMBL" id="CAD9605556.1"/>
    </source>
</evidence>
<evidence type="ECO:0000256" key="1">
    <source>
        <dbReference type="SAM" id="MobiDB-lite"/>
    </source>
</evidence>
<sequence length="323" mass="36378">MSTSPSTRRALRNRNKHKTLDAQRTEEGTTAHGDNRNAASPIIVDDSLVIQLNDDSPSSFMFSTDSRGPKITDETEGGHDYFAGPNTSNSINLKRRSRKNCHQTIMAKSSLTRGASCNSALIADAIPRIEFGPRETASFKTLLRPEPVSYRRLAMLVVSSEADDCEKDKRTNISLPKQKVLSQQLPRATSRFEHFYPSSYDAIDLQLSILEPITSTLWGILIGATIFFPRFMIRIIMRKEESHDSSPTTLSSGSSGIVEHTKSTTVDEKIIASETWGYFTDFREEKQDAMFLPAKTSLRWPQPRARGVLTLEKVTEYEYEFEE</sequence>
<dbReference type="EMBL" id="HBGY01029300">
    <property type="protein sequence ID" value="CAD9605557.1"/>
    <property type="molecule type" value="Transcribed_RNA"/>
</dbReference>
<feature type="compositionally biased region" description="Basic and acidic residues" evidence="1">
    <location>
        <begin position="18"/>
        <end position="35"/>
    </location>
</feature>
<proteinExistence type="predicted"/>
<dbReference type="AlphaFoldDB" id="A0A6U2S3A8"/>
<name>A0A6U2S3A8_9STRA</name>
<evidence type="ECO:0000313" key="3">
    <source>
        <dbReference type="EMBL" id="CAD9605557.1"/>
    </source>
</evidence>
<protein>
    <submittedName>
        <fullName evidence="2">Uncharacterized protein</fullName>
    </submittedName>
</protein>
<feature type="region of interest" description="Disordered" evidence="1">
    <location>
        <begin position="1"/>
        <end position="39"/>
    </location>
</feature>
<dbReference type="EMBL" id="HBGY01029299">
    <property type="protein sequence ID" value="CAD9605556.1"/>
    <property type="molecule type" value="Transcribed_RNA"/>
</dbReference>
<accession>A0A6U2S3A8</accession>